<evidence type="ECO:0000313" key="2">
    <source>
        <dbReference type="Proteomes" id="UP000018144"/>
    </source>
</evidence>
<gene>
    <name evidence="1" type="ORF">PCON_03826</name>
</gene>
<keyword evidence="2" id="KW-1185">Reference proteome</keyword>
<evidence type="ECO:0000313" key="1">
    <source>
        <dbReference type="EMBL" id="CCX04844.1"/>
    </source>
</evidence>
<dbReference type="AlphaFoldDB" id="U4KYX9"/>
<protein>
    <submittedName>
        <fullName evidence="1">Uncharacterized protein</fullName>
    </submittedName>
</protein>
<organism evidence="1 2">
    <name type="scientific">Pyronema omphalodes (strain CBS 100304)</name>
    <name type="common">Pyronema confluens</name>
    <dbReference type="NCBI Taxonomy" id="1076935"/>
    <lineage>
        <taxon>Eukaryota</taxon>
        <taxon>Fungi</taxon>
        <taxon>Dikarya</taxon>
        <taxon>Ascomycota</taxon>
        <taxon>Pezizomycotina</taxon>
        <taxon>Pezizomycetes</taxon>
        <taxon>Pezizales</taxon>
        <taxon>Pyronemataceae</taxon>
        <taxon>Pyronema</taxon>
    </lineage>
</organism>
<accession>U4KYX9</accession>
<dbReference type="Proteomes" id="UP000018144">
    <property type="component" value="Unassembled WGS sequence"/>
</dbReference>
<dbReference type="EMBL" id="HF935218">
    <property type="protein sequence ID" value="CCX04844.1"/>
    <property type="molecule type" value="Genomic_DNA"/>
</dbReference>
<name>U4KYX9_PYROM</name>
<reference evidence="1 2" key="1">
    <citation type="journal article" date="2013" name="PLoS Genet.">
        <title>The genome and development-dependent transcriptomes of Pyronema confluens: a window into fungal evolution.</title>
        <authorList>
            <person name="Traeger S."/>
            <person name="Altegoer F."/>
            <person name="Freitag M."/>
            <person name="Gabaldon T."/>
            <person name="Kempken F."/>
            <person name="Kumar A."/>
            <person name="Marcet-Houben M."/>
            <person name="Poggeler S."/>
            <person name="Stajich J.E."/>
            <person name="Nowrousian M."/>
        </authorList>
    </citation>
    <scope>NUCLEOTIDE SEQUENCE [LARGE SCALE GENOMIC DNA]</scope>
    <source>
        <strain evidence="2">CBS 100304</strain>
        <tissue evidence="1">Vegetative mycelium</tissue>
    </source>
</reference>
<proteinExistence type="predicted"/>
<sequence>MLEGGMQCWMVYPLWMLLRIQMQHWQVVHRKPHPLRIFQWSVQL</sequence>